<reference evidence="3 4" key="1">
    <citation type="submission" date="2018-09" db="EMBL/GenBank/DDBJ databases">
        <title>Genome sequencing of strain 6GH32-13.</title>
        <authorList>
            <person name="Weon H.-Y."/>
            <person name="Heo J."/>
            <person name="Kwon S.-W."/>
        </authorList>
    </citation>
    <scope>NUCLEOTIDE SEQUENCE [LARGE SCALE GENOMIC DNA]</scope>
    <source>
        <strain evidence="3 4">5GH32-13</strain>
    </source>
</reference>
<evidence type="ECO:0000313" key="3">
    <source>
        <dbReference type="EMBL" id="AXY72491.1"/>
    </source>
</evidence>
<organism evidence="3 4">
    <name type="scientific">Paraflavitalea soli</name>
    <dbReference type="NCBI Taxonomy" id="2315862"/>
    <lineage>
        <taxon>Bacteria</taxon>
        <taxon>Pseudomonadati</taxon>
        <taxon>Bacteroidota</taxon>
        <taxon>Chitinophagia</taxon>
        <taxon>Chitinophagales</taxon>
        <taxon>Chitinophagaceae</taxon>
        <taxon>Paraflavitalea</taxon>
    </lineage>
</organism>
<name>A0A3B7MPA2_9BACT</name>
<evidence type="ECO:0000256" key="1">
    <source>
        <dbReference type="ARBA" id="ARBA00010617"/>
    </source>
</evidence>
<protein>
    <submittedName>
        <fullName evidence="3">Cytochrome P450</fullName>
    </submittedName>
</protein>
<dbReference type="OrthoDB" id="9801155at2"/>
<sequence>MQHHTKQKTFMQPVLFPQSTVNNPFEIYARKLQESPVYRDEAQQVWGIYSYEHCLQLLTGNDAHIPALPVLPAGTLNDQVLTIIEHHTRLNNGTAHRSTREIAMGLYNARLPISPIGLLATSLSHKNLRNEIDWVQEVGKQLPLACMLQEFQFNEKDRESILMYIAVLVKIMVPDKTAQQIAAINAATREVYQLTERHILHTPSLYAIAHNVSKVSFPTALAMTVANLVGLMIQSYDAGRGILCNTLLQALQHRELAGQPGKEKAMGQLVMETLRYDPPVHHTRRVLTNDVLLHGQELKKGDTAILVLAAANRDAMHFERPDAFDIYRANNEAHLTFGAGAHRCMANHSTVRFATEILNYLLTRYPRLQLLTTEITYEPAMNVRLPKEMMLSLS</sequence>
<keyword evidence="2" id="KW-0560">Oxidoreductase</keyword>
<dbReference type="InterPro" id="IPR036396">
    <property type="entry name" value="Cyt_P450_sf"/>
</dbReference>
<dbReference type="Pfam" id="PF00067">
    <property type="entry name" value="p450"/>
    <property type="match status" value="1"/>
</dbReference>
<dbReference type="GO" id="GO:0005506">
    <property type="term" value="F:iron ion binding"/>
    <property type="evidence" value="ECO:0007669"/>
    <property type="project" value="InterPro"/>
</dbReference>
<dbReference type="Gene3D" id="1.10.630.10">
    <property type="entry name" value="Cytochrome P450"/>
    <property type="match status" value="1"/>
</dbReference>
<dbReference type="GO" id="GO:0020037">
    <property type="term" value="F:heme binding"/>
    <property type="evidence" value="ECO:0007669"/>
    <property type="project" value="InterPro"/>
</dbReference>
<dbReference type="InterPro" id="IPR017972">
    <property type="entry name" value="Cyt_P450_CS"/>
</dbReference>
<proteinExistence type="inferred from homology"/>
<dbReference type="AlphaFoldDB" id="A0A3B7MPA2"/>
<keyword evidence="2" id="KW-0349">Heme</keyword>
<dbReference type="PANTHER" id="PTHR46696">
    <property type="entry name" value="P450, PUTATIVE (EUROFUNG)-RELATED"/>
    <property type="match status" value="1"/>
</dbReference>
<comment type="similarity">
    <text evidence="1 2">Belongs to the cytochrome P450 family.</text>
</comment>
<dbReference type="InterPro" id="IPR001128">
    <property type="entry name" value="Cyt_P450"/>
</dbReference>
<accession>A0A3B7MPA2</accession>
<dbReference type="GO" id="GO:0004497">
    <property type="term" value="F:monooxygenase activity"/>
    <property type="evidence" value="ECO:0007669"/>
    <property type="project" value="UniProtKB-KW"/>
</dbReference>
<dbReference type="Proteomes" id="UP000263900">
    <property type="component" value="Chromosome"/>
</dbReference>
<keyword evidence="4" id="KW-1185">Reference proteome</keyword>
<keyword evidence="2" id="KW-0503">Monooxygenase</keyword>
<dbReference type="SUPFAM" id="SSF48264">
    <property type="entry name" value="Cytochrome P450"/>
    <property type="match status" value="1"/>
</dbReference>
<keyword evidence="2" id="KW-0479">Metal-binding</keyword>
<evidence type="ECO:0000313" key="4">
    <source>
        <dbReference type="Proteomes" id="UP000263900"/>
    </source>
</evidence>
<gene>
    <name evidence="3" type="ORF">D3H65_00195</name>
</gene>
<dbReference type="PANTHER" id="PTHR46696:SF1">
    <property type="entry name" value="CYTOCHROME P450 YJIB-RELATED"/>
    <property type="match status" value="1"/>
</dbReference>
<evidence type="ECO:0000256" key="2">
    <source>
        <dbReference type="RuleBase" id="RU000461"/>
    </source>
</evidence>
<dbReference type="EMBL" id="CP032157">
    <property type="protein sequence ID" value="AXY72491.1"/>
    <property type="molecule type" value="Genomic_DNA"/>
</dbReference>
<dbReference type="KEGG" id="pseg:D3H65_00195"/>
<dbReference type="PROSITE" id="PS00086">
    <property type="entry name" value="CYTOCHROME_P450"/>
    <property type="match status" value="1"/>
</dbReference>
<keyword evidence="2" id="KW-0408">Iron</keyword>
<dbReference type="GO" id="GO:0016705">
    <property type="term" value="F:oxidoreductase activity, acting on paired donors, with incorporation or reduction of molecular oxygen"/>
    <property type="evidence" value="ECO:0007669"/>
    <property type="project" value="InterPro"/>
</dbReference>